<feature type="transmembrane region" description="Helical" evidence="1">
    <location>
        <begin position="120"/>
        <end position="146"/>
    </location>
</feature>
<evidence type="ECO:0000313" key="3">
    <source>
        <dbReference type="Proteomes" id="UP000663852"/>
    </source>
</evidence>
<reference evidence="2" key="1">
    <citation type="submission" date="2021-02" db="EMBL/GenBank/DDBJ databases">
        <authorList>
            <person name="Nowell W R."/>
        </authorList>
    </citation>
    <scope>NUCLEOTIDE SEQUENCE</scope>
</reference>
<protein>
    <submittedName>
        <fullName evidence="2">Uncharacterized protein</fullName>
    </submittedName>
</protein>
<name>A0A813TIA5_ADIRI</name>
<dbReference type="OrthoDB" id="10016505at2759"/>
<feature type="transmembrane region" description="Helical" evidence="1">
    <location>
        <begin position="85"/>
        <end position="108"/>
    </location>
</feature>
<feature type="transmembrane region" description="Helical" evidence="1">
    <location>
        <begin position="152"/>
        <end position="177"/>
    </location>
</feature>
<dbReference type="EMBL" id="CAJNOJ010000014">
    <property type="protein sequence ID" value="CAF0809752.1"/>
    <property type="molecule type" value="Genomic_DNA"/>
</dbReference>
<sequence>MKTTNSIKQPSVPFRARLAGVSLIIACGLFIFSNVYVRWSTFPFNYRNFNSVYSGLWRRNVIYGTRVVSFKIKCSMERKSCVNLIIARIFMVLACITSGMGGICLSYLPSSKAKQRSLVYIIGLILAFLSFGYGLVGFLSGIIWIAQFERDAIGSAAICALIGSLLSLTSAICAFFINSNKST</sequence>
<accession>A0A813TIA5</accession>
<dbReference type="AlphaFoldDB" id="A0A813TIA5"/>
<gene>
    <name evidence="2" type="ORF">EDS130_LOCUS5289</name>
</gene>
<evidence type="ECO:0000256" key="1">
    <source>
        <dbReference type="SAM" id="Phobius"/>
    </source>
</evidence>
<dbReference type="Proteomes" id="UP000663852">
    <property type="component" value="Unassembled WGS sequence"/>
</dbReference>
<keyword evidence="1" id="KW-0812">Transmembrane</keyword>
<evidence type="ECO:0000313" key="2">
    <source>
        <dbReference type="EMBL" id="CAF0809752.1"/>
    </source>
</evidence>
<feature type="transmembrane region" description="Helical" evidence="1">
    <location>
        <begin position="21"/>
        <end position="39"/>
    </location>
</feature>
<comment type="caution">
    <text evidence="2">The sequence shown here is derived from an EMBL/GenBank/DDBJ whole genome shotgun (WGS) entry which is preliminary data.</text>
</comment>
<proteinExistence type="predicted"/>
<organism evidence="2 3">
    <name type="scientific">Adineta ricciae</name>
    <name type="common">Rotifer</name>
    <dbReference type="NCBI Taxonomy" id="249248"/>
    <lineage>
        <taxon>Eukaryota</taxon>
        <taxon>Metazoa</taxon>
        <taxon>Spiralia</taxon>
        <taxon>Gnathifera</taxon>
        <taxon>Rotifera</taxon>
        <taxon>Eurotatoria</taxon>
        <taxon>Bdelloidea</taxon>
        <taxon>Adinetida</taxon>
        <taxon>Adinetidae</taxon>
        <taxon>Adineta</taxon>
    </lineage>
</organism>
<keyword evidence="1" id="KW-0472">Membrane</keyword>
<keyword evidence="1" id="KW-1133">Transmembrane helix</keyword>